<keyword evidence="2" id="KW-0804">Transcription</keyword>
<evidence type="ECO:0000256" key="1">
    <source>
        <dbReference type="ARBA" id="ARBA00023015"/>
    </source>
</evidence>
<keyword evidence="1" id="KW-0805">Transcription regulation</keyword>
<organism evidence="3 4">
    <name type="scientific">Citrobacter meridianamericanus</name>
    <dbReference type="NCBI Taxonomy" id="2894201"/>
    <lineage>
        <taxon>Bacteria</taxon>
        <taxon>Pseudomonadati</taxon>
        <taxon>Pseudomonadota</taxon>
        <taxon>Gammaproteobacteria</taxon>
        <taxon>Enterobacterales</taxon>
        <taxon>Enterobacteriaceae</taxon>
        <taxon>Citrobacter</taxon>
    </lineage>
</organism>
<dbReference type="EMBL" id="JAJJVQ010000022">
    <property type="protein sequence ID" value="MCO5784636.1"/>
    <property type="molecule type" value="Genomic_DNA"/>
</dbReference>
<reference evidence="3" key="1">
    <citation type="submission" date="2021-11" db="EMBL/GenBank/DDBJ databases">
        <title>Citrobacter meridianamericanus sp. nov. isolated from soil.</title>
        <authorList>
            <person name="Furlan J.P.R."/>
            <person name="Stehling E.G."/>
        </authorList>
    </citation>
    <scope>NUCLEOTIDE SEQUENCE</scope>
    <source>
        <strain evidence="3">BR102</strain>
    </source>
</reference>
<name>A0ABT1BFI6_9ENTR</name>
<dbReference type="Proteomes" id="UP001139290">
    <property type="component" value="Unassembled WGS sequence"/>
</dbReference>
<dbReference type="Gene3D" id="1.10.10.2690">
    <property type="match status" value="1"/>
</dbReference>
<accession>A0ABT1BFI6</accession>
<dbReference type="InterPro" id="IPR053721">
    <property type="entry name" value="Fimbrial_Adhesin_Reg"/>
</dbReference>
<evidence type="ECO:0000256" key="2">
    <source>
        <dbReference type="ARBA" id="ARBA00023163"/>
    </source>
</evidence>
<gene>
    <name evidence="3" type="ORF">LOD26_25575</name>
</gene>
<evidence type="ECO:0000313" key="4">
    <source>
        <dbReference type="Proteomes" id="UP001139290"/>
    </source>
</evidence>
<dbReference type="Pfam" id="PF03333">
    <property type="entry name" value="PapB"/>
    <property type="match status" value="1"/>
</dbReference>
<protein>
    <submittedName>
        <fullName evidence="3">Adhesin biosynthesis transcription regulatory family protein</fullName>
    </submittedName>
</protein>
<keyword evidence="4" id="KW-1185">Reference proteome</keyword>
<sequence>MLSNKKFDLFISISSIRSEKSINALRDYFVHGYNRKETSNRNGVSQSYLSLKIKECQVLNYKLNIFFSEVEMESKYIHSNH</sequence>
<dbReference type="PRINTS" id="PR01554">
    <property type="entry name" value="FIMREGULATRY"/>
</dbReference>
<evidence type="ECO:0000313" key="3">
    <source>
        <dbReference type="EMBL" id="MCO5784636.1"/>
    </source>
</evidence>
<proteinExistence type="predicted"/>
<comment type="caution">
    <text evidence="3">The sequence shown here is derived from an EMBL/GenBank/DDBJ whole genome shotgun (WGS) entry which is preliminary data.</text>
</comment>
<dbReference type="InterPro" id="IPR004356">
    <property type="entry name" value="Adhesin_operon_reg_prot"/>
</dbReference>